<dbReference type="Gene3D" id="1.10.10.10">
    <property type="entry name" value="Winged helix-like DNA-binding domain superfamily/Winged helix DNA-binding domain"/>
    <property type="match status" value="1"/>
</dbReference>
<evidence type="ECO:0000256" key="4">
    <source>
        <dbReference type="ARBA" id="ARBA00023163"/>
    </source>
</evidence>
<dbReference type="Pfam" id="PF00126">
    <property type="entry name" value="HTH_1"/>
    <property type="match status" value="1"/>
</dbReference>
<dbReference type="PROSITE" id="PS50931">
    <property type="entry name" value="HTH_LYSR"/>
    <property type="match status" value="1"/>
</dbReference>
<dbReference type="EMBL" id="CP024172">
    <property type="protein sequence ID" value="AZW15862.1"/>
    <property type="molecule type" value="Genomic_DNA"/>
</dbReference>
<dbReference type="InterPro" id="IPR036388">
    <property type="entry name" value="WH-like_DNA-bd_sf"/>
</dbReference>
<keyword evidence="3" id="KW-0238">DNA-binding</keyword>
<dbReference type="InterPro" id="IPR000847">
    <property type="entry name" value="LysR_HTH_N"/>
</dbReference>
<evidence type="ECO:0000313" key="7">
    <source>
        <dbReference type="Proteomes" id="UP000282741"/>
    </source>
</evidence>
<evidence type="ECO:0000313" key="6">
    <source>
        <dbReference type="EMBL" id="AZW15862.1"/>
    </source>
</evidence>
<dbReference type="FunFam" id="1.10.10.10:FF:000001">
    <property type="entry name" value="LysR family transcriptional regulator"/>
    <property type="match status" value="1"/>
</dbReference>
<organism evidence="6 7">
    <name type="scientific">Bordetella hinzii</name>
    <dbReference type="NCBI Taxonomy" id="103855"/>
    <lineage>
        <taxon>Bacteria</taxon>
        <taxon>Pseudomonadati</taxon>
        <taxon>Pseudomonadota</taxon>
        <taxon>Betaproteobacteria</taxon>
        <taxon>Burkholderiales</taxon>
        <taxon>Alcaligenaceae</taxon>
        <taxon>Bordetella</taxon>
    </lineage>
</organism>
<sequence>MNTQQLDYLKQAVKAGSFSRAADAAGVSQSQLSRQVAALEQEMGCQLLRRHGRGVAATAAGERLLALAETFLQEVARLKSAGAGRGLQGEFTLGVPMFFSQSLAPDLMAAVRSRYPGLNFMVREGHSGDLHDWLLAGELSAAVIYEPKRPRQLAGDALFLEPVFVVGTRELAQRHGVSLDQGLSPRKLAELPLLMPTRRHGTRLDFDTLMRRHRLAPRIVHEVDALGARMRLARSGAGVTIFESAGLLAERKDASLFVLPVAGPAFFHQLVWVDAREQERGAQWRGLVRFLKRAIVRLRQELADGGPADRLQS</sequence>
<evidence type="ECO:0000256" key="3">
    <source>
        <dbReference type="ARBA" id="ARBA00023125"/>
    </source>
</evidence>
<dbReference type="PRINTS" id="PR00039">
    <property type="entry name" value="HTHLYSR"/>
</dbReference>
<dbReference type="GO" id="GO:0003700">
    <property type="term" value="F:DNA-binding transcription factor activity"/>
    <property type="evidence" value="ECO:0007669"/>
    <property type="project" value="InterPro"/>
</dbReference>
<dbReference type="SUPFAM" id="SSF46785">
    <property type="entry name" value="Winged helix' DNA-binding domain"/>
    <property type="match status" value="1"/>
</dbReference>
<accession>A0AAN1RV54</accession>
<dbReference type="PANTHER" id="PTHR30126">
    <property type="entry name" value="HTH-TYPE TRANSCRIPTIONAL REGULATOR"/>
    <property type="match status" value="1"/>
</dbReference>
<evidence type="ECO:0000259" key="5">
    <source>
        <dbReference type="PROSITE" id="PS50931"/>
    </source>
</evidence>
<dbReference type="PANTHER" id="PTHR30126:SF40">
    <property type="entry name" value="HTH-TYPE TRANSCRIPTIONAL REGULATOR GLTR"/>
    <property type="match status" value="1"/>
</dbReference>
<dbReference type="Pfam" id="PF03466">
    <property type="entry name" value="LysR_substrate"/>
    <property type="match status" value="1"/>
</dbReference>
<reference evidence="7" key="1">
    <citation type="submission" date="2017-10" db="EMBL/GenBank/DDBJ databases">
        <title>Whole genome sequencing of various Bordetella species.</title>
        <authorList>
            <person name="Weigand M.R."/>
            <person name="Loparev V."/>
            <person name="Peng Y."/>
            <person name="Bowden K.E."/>
            <person name="Tondella M.L."/>
            <person name="Williams M.M."/>
        </authorList>
    </citation>
    <scope>NUCLEOTIDE SEQUENCE [LARGE SCALE GENOMIC DNA]</scope>
    <source>
        <strain evidence="7">H720</strain>
    </source>
</reference>
<proteinExistence type="inferred from homology"/>
<name>A0AAN1RV54_9BORD</name>
<dbReference type="Proteomes" id="UP000282741">
    <property type="component" value="Chromosome"/>
</dbReference>
<dbReference type="GO" id="GO:0000976">
    <property type="term" value="F:transcription cis-regulatory region binding"/>
    <property type="evidence" value="ECO:0007669"/>
    <property type="project" value="TreeGrafter"/>
</dbReference>
<dbReference type="InterPro" id="IPR036390">
    <property type="entry name" value="WH_DNA-bd_sf"/>
</dbReference>
<gene>
    <name evidence="6" type="ORF">CS347_03225</name>
</gene>
<feature type="domain" description="HTH lysR-type" evidence="5">
    <location>
        <begin position="1"/>
        <end position="58"/>
    </location>
</feature>
<comment type="similarity">
    <text evidence="1">Belongs to the LysR transcriptional regulatory family.</text>
</comment>
<dbReference type="Gene3D" id="3.40.190.290">
    <property type="match status" value="1"/>
</dbReference>
<protein>
    <submittedName>
        <fullName evidence="6">LysR family transcriptional regulator</fullName>
    </submittedName>
</protein>
<evidence type="ECO:0000256" key="2">
    <source>
        <dbReference type="ARBA" id="ARBA00023015"/>
    </source>
</evidence>
<dbReference type="SUPFAM" id="SSF53850">
    <property type="entry name" value="Periplasmic binding protein-like II"/>
    <property type="match status" value="1"/>
</dbReference>
<dbReference type="RefSeq" id="WP_048939881.1">
    <property type="nucleotide sequence ID" value="NZ_CP012077.1"/>
</dbReference>
<dbReference type="InterPro" id="IPR005119">
    <property type="entry name" value="LysR_subst-bd"/>
</dbReference>
<keyword evidence="2" id="KW-0805">Transcription regulation</keyword>
<dbReference type="AlphaFoldDB" id="A0AAN1RV54"/>
<evidence type="ECO:0000256" key="1">
    <source>
        <dbReference type="ARBA" id="ARBA00009437"/>
    </source>
</evidence>
<keyword evidence="4" id="KW-0804">Transcription</keyword>